<dbReference type="InterPro" id="IPR001304">
    <property type="entry name" value="C-type_lectin-like"/>
</dbReference>
<dbReference type="InterPro" id="IPR016186">
    <property type="entry name" value="C-type_lectin-like/link_sf"/>
</dbReference>
<dbReference type="Ensembl" id="ENSLLET00000024002.1">
    <property type="protein sequence ID" value="ENSLLEP00000023126.1"/>
    <property type="gene ID" value="ENSLLEG00000014664.1"/>
</dbReference>
<protein>
    <recommendedName>
        <fullName evidence="2">C-type lectin domain-containing protein</fullName>
    </recommendedName>
</protein>
<dbReference type="Pfam" id="PF00059">
    <property type="entry name" value="Lectin_C"/>
    <property type="match status" value="1"/>
</dbReference>
<organism evidence="3 4">
    <name type="scientific">Leptobrachium leishanense</name>
    <name type="common">Leishan spiny toad</name>
    <dbReference type="NCBI Taxonomy" id="445787"/>
    <lineage>
        <taxon>Eukaryota</taxon>
        <taxon>Metazoa</taxon>
        <taxon>Chordata</taxon>
        <taxon>Craniata</taxon>
        <taxon>Vertebrata</taxon>
        <taxon>Euteleostomi</taxon>
        <taxon>Amphibia</taxon>
        <taxon>Batrachia</taxon>
        <taxon>Anura</taxon>
        <taxon>Pelobatoidea</taxon>
        <taxon>Megophryidae</taxon>
        <taxon>Leptobrachium</taxon>
    </lineage>
</organism>
<evidence type="ECO:0000256" key="1">
    <source>
        <dbReference type="ARBA" id="ARBA00022734"/>
    </source>
</evidence>
<dbReference type="CDD" id="cd03590">
    <property type="entry name" value="CLECT_DC-SIGN_like"/>
    <property type="match status" value="1"/>
</dbReference>
<dbReference type="AlphaFoldDB" id="A0A8C5PI29"/>
<dbReference type="PANTHER" id="PTHR22803">
    <property type="entry name" value="MANNOSE, PHOSPHOLIPASE, LECTIN RECEPTOR RELATED"/>
    <property type="match status" value="1"/>
</dbReference>
<dbReference type="InterPro" id="IPR033989">
    <property type="entry name" value="CD209-like_CTLD"/>
</dbReference>
<evidence type="ECO:0000313" key="3">
    <source>
        <dbReference type="Ensembl" id="ENSLLEP00000023126.1"/>
    </source>
</evidence>
<dbReference type="InterPro" id="IPR050111">
    <property type="entry name" value="C-type_lectin/snaclec_domain"/>
</dbReference>
<dbReference type="SMART" id="SM00034">
    <property type="entry name" value="CLECT"/>
    <property type="match status" value="1"/>
</dbReference>
<evidence type="ECO:0000313" key="4">
    <source>
        <dbReference type="Proteomes" id="UP000694569"/>
    </source>
</evidence>
<keyword evidence="1" id="KW-0430">Lectin</keyword>
<proteinExistence type="predicted"/>
<sequence>MVATTLSSVRTYICCAQSAQNDRLALKITLRSLISARYGTLRAFLRVGFTSTISRRMKKYKSCENDWVYFRGSCFLFSTITSDWTQARKACKEEGADLVVITKEYYFFISVRSSKHYWIGLHDMDEENEWQWVDGTNYTKNWNQGEPNNADDREDCVHTQPNGKWNDVHCTYSNDISALCKRKV</sequence>
<dbReference type="InterPro" id="IPR016187">
    <property type="entry name" value="CTDL_fold"/>
</dbReference>
<dbReference type="GO" id="GO:0030246">
    <property type="term" value="F:carbohydrate binding"/>
    <property type="evidence" value="ECO:0007669"/>
    <property type="project" value="UniProtKB-KW"/>
</dbReference>
<keyword evidence="4" id="KW-1185">Reference proteome</keyword>
<dbReference type="OrthoDB" id="418245at2759"/>
<dbReference type="Gene3D" id="3.10.100.10">
    <property type="entry name" value="Mannose-Binding Protein A, subunit A"/>
    <property type="match status" value="1"/>
</dbReference>
<reference evidence="3" key="1">
    <citation type="submission" date="2025-08" db="UniProtKB">
        <authorList>
            <consortium name="Ensembl"/>
        </authorList>
    </citation>
    <scope>IDENTIFICATION</scope>
</reference>
<accession>A0A8C5PI29</accession>
<dbReference type="GeneTree" id="ENSGT00940000164508"/>
<dbReference type="SUPFAM" id="SSF56436">
    <property type="entry name" value="C-type lectin-like"/>
    <property type="match status" value="1"/>
</dbReference>
<dbReference type="Proteomes" id="UP000694569">
    <property type="component" value="Unplaced"/>
</dbReference>
<dbReference type="PROSITE" id="PS50041">
    <property type="entry name" value="C_TYPE_LECTIN_2"/>
    <property type="match status" value="1"/>
</dbReference>
<evidence type="ECO:0000259" key="2">
    <source>
        <dbReference type="PROSITE" id="PS50041"/>
    </source>
</evidence>
<feature type="domain" description="C-type lectin" evidence="2">
    <location>
        <begin position="70"/>
        <end position="170"/>
    </location>
</feature>
<name>A0A8C5PI29_9ANUR</name>
<reference evidence="3" key="2">
    <citation type="submission" date="2025-09" db="UniProtKB">
        <authorList>
            <consortium name="Ensembl"/>
        </authorList>
    </citation>
    <scope>IDENTIFICATION</scope>
</reference>